<dbReference type="EMBL" id="AZDJ01000022">
    <property type="protein sequence ID" value="KRK72647.1"/>
    <property type="molecule type" value="Genomic_DNA"/>
</dbReference>
<accession>A0A0R1K017</accession>
<keyword evidence="2" id="KW-1185">Reference proteome</keyword>
<comment type="caution">
    <text evidence="1">The sequence shown here is derived from an EMBL/GenBank/DDBJ whole genome shotgun (WGS) entry which is preliminary data.</text>
</comment>
<protein>
    <recommendedName>
        <fullName evidence="3">AP2/ERF domain-containing protein</fullName>
    </recommendedName>
</protein>
<organism evidence="1 2">
    <name type="scientific">Lacticaseibacillus nasuensis JCM 17158</name>
    <dbReference type="NCBI Taxonomy" id="1291734"/>
    <lineage>
        <taxon>Bacteria</taxon>
        <taxon>Bacillati</taxon>
        <taxon>Bacillota</taxon>
        <taxon>Bacilli</taxon>
        <taxon>Lactobacillales</taxon>
        <taxon>Lactobacillaceae</taxon>
        <taxon>Lacticaseibacillus</taxon>
    </lineage>
</organism>
<sequence length="171" mass="19325">MNKGGEPMADSTQHRTRAIDLVGQRFGRLTVIKRQGTKKNGNAAWLCQCDCGNKVVVDGYAMRHGVVNSCGCIRRENSQRLAKQNTAFIAQQHNGAQTLKNEDGVYYASLHRGKRNRSGVVGVSFDRASGRWATRLFYQGRYVLLKMCDSYQEAVQLRREAEKKYLGKHKQ</sequence>
<evidence type="ECO:0000313" key="2">
    <source>
        <dbReference type="Proteomes" id="UP000051804"/>
    </source>
</evidence>
<evidence type="ECO:0008006" key="3">
    <source>
        <dbReference type="Google" id="ProtNLM"/>
    </source>
</evidence>
<evidence type="ECO:0000313" key="1">
    <source>
        <dbReference type="EMBL" id="KRK72647.1"/>
    </source>
</evidence>
<dbReference type="STRING" id="1291734.FD02_GL001620"/>
<dbReference type="Proteomes" id="UP000051804">
    <property type="component" value="Unassembled WGS sequence"/>
</dbReference>
<dbReference type="PATRIC" id="fig|1291734.4.peg.1668"/>
<name>A0A0R1K017_9LACO</name>
<gene>
    <name evidence="1" type="ORF">FD02_GL001620</name>
</gene>
<reference evidence="1 2" key="1">
    <citation type="journal article" date="2015" name="Genome Announc.">
        <title>Expanding the biotechnology potential of lactobacilli through comparative genomics of 213 strains and associated genera.</title>
        <authorList>
            <person name="Sun Z."/>
            <person name="Harris H.M."/>
            <person name="McCann A."/>
            <person name="Guo C."/>
            <person name="Argimon S."/>
            <person name="Zhang W."/>
            <person name="Yang X."/>
            <person name="Jeffery I.B."/>
            <person name="Cooney J.C."/>
            <person name="Kagawa T.F."/>
            <person name="Liu W."/>
            <person name="Song Y."/>
            <person name="Salvetti E."/>
            <person name="Wrobel A."/>
            <person name="Rasinkangas P."/>
            <person name="Parkhill J."/>
            <person name="Rea M.C."/>
            <person name="O'Sullivan O."/>
            <person name="Ritari J."/>
            <person name="Douillard F.P."/>
            <person name="Paul Ross R."/>
            <person name="Yang R."/>
            <person name="Briner A.E."/>
            <person name="Felis G.E."/>
            <person name="de Vos W.M."/>
            <person name="Barrangou R."/>
            <person name="Klaenhammer T.R."/>
            <person name="Caufield P.W."/>
            <person name="Cui Y."/>
            <person name="Zhang H."/>
            <person name="O'Toole P.W."/>
        </authorList>
    </citation>
    <scope>NUCLEOTIDE SEQUENCE [LARGE SCALE GENOMIC DNA]</scope>
    <source>
        <strain evidence="1 2">JCM 17158</strain>
    </source>
</reference>
<dbReference type="AlphaFoldDB" id="A0A0R1K017"/>
<proteinExistence type="predicted"/>